<evidence type="ECO:0000313" key="2">
    <source>
        <dbReference type="Proteomes" id="UP001055072"/>
    </source>
</evidence>
<organism evidence="1 2">
    <name type="scientific">Irpex rosettiformis</name>
    <dbReference type="NCBI Taxonomy" id="378272"/>
    <lineage>
        <taxon>Eukaryota</taxon>
        <taxon>Fungi</taxon>
        <taxon>Dikarya</taxon>
        <taxon>Basidiomycota</taxon>
        <taxon>Agaricomycotina</taxon>
        <taxon>Agaricomycetes</taxon>
        <taxon>Polyporales</taxon>
        <taxon>Irpicaceae</taxon>
        <taxon>Irpex</taxon>
    </lineage>
</organism>
<name>A0ACB8TRZ6_9APHY</name>
<evidence type="ECO:0000313" key="1">
    <source>
        <dbReference type="EMBL" id="KAI0084701.1"/>
    </source>
</evidence>
<keyword evidence="2" id="KW-1185">Reference proteome</keyword>
<protein>
    <submittedName>
        <fullName evidence="1">WD40-repeat-containing domain protein</fullName>
    </submittedName>
</protein>
<dbReference type="Proteomes" id="UP001055072">
    <property type="component" value="Unassembled WGS sequence"/>
</dbReference>
<accession>A0ACB8TRZ6</accession>
<proteinExistence type="predicted"/>
<gene>
    <name evidence="1" type="ORF">BDY19DRAFT_516030</name>
</gene>
<comment type="caution">
    <text evidence="1">The sequence shown here is derived from an EMBL/GenBank/DDBJ whole genome shotgun (WGS) entry which is preliminary data.</text>
</comment>
<reference evidence="1" key="1">
    <citation type="journal article" date="2021" name="Environ. Microbiol.">
        <title>Gene family expansions and transcriptome signatures uncover fungal adaptations to wood decay.</title>
        <authorList>
            <person name="Hage H."/>
            <person name="Miyauchi S."/>
            <person name="Viragh M."/>
            <person name="Drula E."/>
            <person name="Min B."/>
            <person name="Chaduli D."/>
            <person name="Navarro D."/>
            <person name="Favel A."/>
            <person name="Norest M."/>
            <person name="Lesage-Meessen L."/>
            <person name="Balint B."/>
            <person name="Merenyi Z."/>
            <person name="de Eugenio L."/>
            <person name="Morin E."/>
            <person name="Martinez A.T."/>
            <person name="Baldrian P."/>
            <person name="Stursova M."/>
            <person name="Martinez M.J."/>
            <person name="Novotny C."/>
            <person name="Magnuson J.K."/>
            <person name="Spatafora J.W."/>
            <person name="Maurice S."/>
            <person name="Pangilinan J."/>
            <person name="Andreopoulos W."/>
            <person name="LaButti K."/>
            <person name="Hundley H."/>
            <person name="Na H."/>
            <person name="Kuo A."/>
            <person name="Barry K."/>
            <person name="Lipzen A."/>
            <person name="Henrissat B."/>
            <person name="Riley R."/>
            <person name="Ahrendt S."/>
            <person name="Nagy L.G."/>
            <person name="Grigoriev I.V."/>
            <person name="Martin F."/>
            <person name="Rosso M.N."/>
        </authorList>
    </citation>
    <scope>NUCLEOTIDE SEQUENCE</scope>
    <source>
        <strain evidence="1">CBS 384.51</strain>
    </source>
</reference>
<dbReference type="EMBL" id="MU274939">
    <property type="protein sequence ID" value="KAI0084701.1"/>
    <property type="molecule type" value="Genomic_DNA"/>
</dbReference>
<sequence length="208" mass="23412">MTDVAENDVSILEDHEPEVTKLAYSPDGSHLVSASLDGTMKIWDVSSAYELLRSINNITCPSWLCITPDSTTLVATMDNLVYVWNIYDGMQVAMMRGHDTNIYMTAISHDGTRVVTASEDETARVWNVENGEELLTLPEHTSSVWCIDGIVSMELTTQVPCFDQLVNWHEMGSEKLCKSGSEREGIVEVGVNKFECECYANWYVRRKM</sequence>